<keyword evidence="4" id="KW-0732">Signal</keyword>
<accession>A0A498KQL9</accession>
<dbReference type="EMBL" id="RDQH01000327">
    <property type="protein sequence ID" value="RXI08052.1"/>
    <property type="molecule type" value="Genomic_DNA"/>
</dbReference>
<dbReference type="SUPFAM" id="SSF50685">
    <property type="entry name" value="Barwin-like endoglucanases"/>
    <property type="match status" value="1"/>
</dbReference>
<comment type="similarity">
    <text evidence="2">Belongs to the kiwellin family.</text>
</comment>
<comment type="caution">
    <text evidence="5">The sequence shown here is derived from an EMBL/GenBank/DDBJ whole genome shotgun (WGS) entry which is preliminary data.</text>
</comment>
<dbReference type="PANTHER" id="PTHR33191:SF58">
    <property type="entry name" value="RIPENING-RELATED PROTEIN 1"/>
    <property type="match status" value="1"/>
</dbReference>
<dbReference type="Pfam" id="PF24300">
    <property type="entry name" value="KWL1"/>
    <property type="match status" value="1"/>
</dbReference>
<dbReference type="Gene3D" id="2.40.40.10">
    <property type="entry name" value="RlpA-like domain"/>
    <property type="match status" value="1"/>
</dbReference>
<keyword evidence="3" id="KW-0964">Secreted</keyword>
<evidence type="ECO:0000313" key="5">
    <source>
        <dbReference type="EMBL" id="RXI08052.1"/>
    </source>
</evidence>
<protein>
    <submittedName>
        <fullName evidence="5">Uncharacterized protein</fullName>
    </submittedName>
</protein>
<gene>
    <name evidence="5" type="ORF">DVH24_014618</name>
</gene>
<dbReference type="InterPro" id="IPR039271">
    <property type="entry name" value="Kiwellin-like"/>
</dbReference>
<dbReference type="Proteomes" id="UP000290289">
    <property type="component" value="Chromosome 1"/>
</dbReference>
<evidence type="ECO:0000256" key="1">
    <source>
        <dbReference type="ARBA" id="ARBA00004613"/>
    </source>
</evidence>
<dbReference type="GO" id="GO:0005576">
    <property type="term" value="C:extracellular region"/>
    <property type="evidence" value="ECO:0007669"/>
    <property type="project" value="UniProtKB-SubCell"/>
</dbReference>
<comment type="subcellular location">
    <subcellularLocation>
        <location evidence="1">Secreted</location>
    </subcellularLocation>
</comment>
<name>A0A498KQL9_MALDO</name>
<dbReference type="InterPro" id="IPR036908">
    <property type="entry name" value="RlpA-like_sf"/>
</dbReference>
<evidence type="ECO:0000313" key="6">
    <source>
        <dbReference type="Proteomes" id="UP000290289"/>
    </source>
</evidence>
<evidence type="ECO:0000256" key="3">
    <source>
        <dbReference type="ARBA" id="ARBA00022525"/>
    </source>
</evidence>
<dbReference type="AlphaFoldDB" id="A0A498KQL9"/>
<organism evidence="5 6">
    <name type="scientific">Malus domestica</name>
    <name type="common">Apple</name>
    <name type="synonym">Pyrus malus</name>
    <dbReference type="NCBI Taxonomy" id="3750"/>
    <lineage>
        <taxon>Eukaryota</taxon>
        <taxon>Viridiplantae</taxon>
        <taxon>Streptophyta</taxon>
        <taxon>Embryophyta</taxon>
        <taxon>Tracheophyta</taxon>
        <taxon>Spermatophyta</taxon>
        <taxon>Magnoliopsida</taxon>
        <taxon>eudicotyledons</taxon>
        <taxon>Gunneridae</taxon>
        <taxon>Pentapetalae</taxon>
        <taxon>rosids</taxon>
        <taxon>fabids</taxon>
        <taxon>Rosales</taxon>
        <taxon>Rosaceae</taxon>
        <taxon>Amygdaloideae</taxon>
        <taxon>Maleae</taxon>
        <taxon>Malus</taxon>
    </lineage>
</organism>
<keyword evidence="6" id="KW-1185">Reference proteome</keyword>
<evidence type="ECO:0000256" key="4">
    <source>
        <dbReference type="ARBA" id="ARBA00022729"/>
    </source>
</evidence>
<reference evidence="5 6" key="1">
    <citation type="submission" date="2018-10" db="EMBL/GenBank/DDBJ databases">
        <title>A high-quality apple genome assembly.</title>
        <authorList>
            <person name="Hu J."/>
        </authorList>
    </citation>
    <scope>NUCLEOTIDE SEQUENCE [LARGE SCALE GENOMIC DNA]</scope>
    <source>
        <strain evidence="6">cv. HFTH1</strain>
        <tissue evidence="5">Young leaf</tissue>
    </source>
</reference>
<dbReference type="PANTHER" id="PTHR33191">
    <property type="entry name" value="RIPENING-RELATED PROTEIN 2-RELATED"/>
    <property type="match status" value="1"/>
</dbReference>
<sequence>MTSGFVNIPNRVLPYLVYGKVRNMDLYTTLKCFDKSNASHTSTSKRQQTVAALPTGWSNNGGRCLHNITISGNQRSVVAMVVDECDPTAGYLTSIMTTNHRVLTTLLTPQRLFGKHWALLRNNRVA</sequence>
<proteinExistence type="inferred from homology"/>
<evidence type="ECO:0000256" key="2">
    <source>
        <dbReference type="ARBA" id="ARBA00005592"/>
    </source>
</evidence>